<reference evidence="1 2" key="1">
    <citation type="journal article" date="2012" name="Proc. Natl. Acad. Sci. U.S.A.">
        <title>Genome streamlining and chemical defense in a coral reef symbiosis.</title>
        <authorList>
            <person name="Kwan J.C."/>
            <person name="Donia M.S."/>
            <person name="Han A.W."/>
            <person name="Hirose E."/>
            <person name="Haygood M.G."/>
            <person name="Schmidt E.W."/>
        </authorList>
    </citation>
    <scope>NUCLEOTIDE SEQUENCE [LARGE SCALE GENOMIC DNA]</scope>
    <source>
        <strain evidence="1 2">L2</strain>
    </source>
</reference>
<protein>
    <submittedName>
        <fullName evidence="1">Uncharacterized protein</fullName>
    </submittedName>
</protein>
<dbReference type="KEGG" id="thal:A1OE_1057"/>
<dbReference type="HOGENOM" id="CLU_3181447_0_0_5"/>
<dbReference type="EMBL" id="CP003539">
    <property type="protein sequence ID" value="AFX99235.1"/>
    <property type="molecule type" value="Genomic_DNA"/>
</dbReference>
<dbReference type="Proteomes" id="UP000010077">
    <property type="component" value="Chromosome"/>
</dbReference>
<name>K7YI08_9PROT</name>
<evidence type="ECO:0000313" key="1">
    <source>
        <dbReference type="EMBL" id="AFX99235.1"/>
    </source>
</evidence>
<sequence>MTYYLILCLNCCLILVHKILYALSGNLLAFFKKYLEGKAQLVTADC</sequence>
<organism evidence="1 2">
    <name type="scientific">Candidatus Endolissoclinum faulkneri L2</name>
    <dbReference type="NCBI Taxonomy" id="1193729"/>
    <lineage>
        <taxon>Bacteria</taxon>
        <taxon>Pseudomonadati</taxon>
        <taxon>Pseudomonadota</taxon>
        <taxon>Alphaproteobacteria</taxon>
        <taxon>Rhodospirillales</taxon>
        <taxon>Rhodospirillaceae</taxon>
        <taxon>Candidatus Endolissoclinum</taxon>
    </lineage>
</organism>
<accession>K7YI08</accession>
<proteinExistence type="predicted"/>
<evidence type="ECO:0000313" key="2">
    <source>
        <dbReference type="Proteomes" id="UP000010077"/>
    </source>
</evidence>
<dbReference type="AlphaFoldDB" id="K7YI08"/>
<keyword evidence="2" id="KW-1185">Reference proteome</keyword>
<gene>
    <name evidence="1" type="ORF">A1OE_1057</name>
</gene>